<dbReference type="PANTHER" id="PTHR13367:SF34">
    <property type="match status" value="1"/>
</dbReference>
<dbReference type="EC" id="3.4.19.12" evidence="2"/>
<evidence type="ECO:0000256" key="2">
    <source>
        <dbReference type="ARBA" id="ARBA00012759"/>
    </source>
</evidence>
<dbReference type="Pfam" id="PF12359">
    <property type="entry name" value="DUF3645"/>
    <property type="match status" value="1"/>
</dbReference>
<feature type="domain" description="DUF3645" evidence="8">
    <location>
        <begin position="2389"/>
        <end position="2424"/>
    </location>
</feature>
<proteinExistence type="predicted"/>
<evidence type="ECO:0000256" key="6">
    <source>
        <dbReference type="ARBA" id="ARBA00022807"/>
    </source>
</evidence>
<evidence type="ECO:0000256" key="3">
    <source>
        <dbReference type="ARBA" id="ARBA00022670"/>
    </source>
</evidence>
<organism evidence="10 11">
    <name type="scientific">Penicillium steckii</name>
    <dbReference type="NCBI Taxonomy" id="303698"/>
    <lineage>
        <taxon>Eukaryota</taxon>
        <taxon>Fungi</taxon>
        <taxon>Dikarya</taxon>
        <taxon>Ascomycota</taxon>
        <taxon>Pezizomycotina</taxon>
        <taxon>Eurotiomycetes</taxon>
        <taxon>Eurotiomycetidae</taxon>
        <taxon>Eurotiales</taxon>
        <taxon>Aspergillaceae</taxon>
        <taxon>Penicillium</taxon>
    </lineage>
</organism>
<dbReference type="GO" id="GO:0004843">
    <property type="term" value="F:cysteine-type deubiquitinase activity"/>
    <property type="evidence" value="ECO:0007669"/>
    <property type="project" value="UniProtKB-EC"/>
</dbReference>
<evidence type="ECO:0000259" key="9">
    <source>
        <dbReference type="Pfam" id="PF20255"/>
    </source>
</evidence>
<dbReference type="InterPro" id="IPR022099">
    <property type="entry name" value="DUF3638"/>
</dbReference>
<feature type="domain" description="DUF3638" evidence="7">
    <location>
        <begin position="2041"/>
        <end position="2265"/>
    </location>
</feature>
<evidence type="ECO:0000313" key="11">
    <source>
        <dbReference type="Proteomes" id="UP000191285"/>
    </source>
</evidence>
<name>A0A1V6TUL8_9EURO</name>
<evidence type="ECO:0000259" key="8">
    <source>
        <dbReference type="Pfam" id="PF12359"/>
    </source>
</evidence>
<dbReference type="InterPro" id="IPR022105">
    <property type="entry name" value="DUF3645"/>
</dbReference>
<dbReference type="Pfam" id="PF12340">
    <property type="entry name" value="DUF3638"/>
    <property type="match status" value="1"/>
</dbReference>
<dbReference type="InterPro" id="IPR051346">
    <property type="entry name" value="OTU_Deubiquitinase"/>
</dbReference>
<dbReference type="OrthoDB" id="3182339at2759"/>
<dbReference type="Pfam" id="PF20255">
    <property type="entry name" value="DUF6606"/>
    <property type="match status" value="1"/>
</dbReference>
<accession>A0A1V6TUL8</accession>
<evidence type="ECO:0000313" key="10">
    <source>
        <dbReference type="EMBL" id="OQE29876.1"/>
    </source>
</evidence>
<gene>
    <name evidence="10" type="ORF">PENSTE_c002G10448</name>
</gene>
<keyword evidence="6" id="KW-0788">Thiol protease</keyword>
<evidence type="ECO:0000259" key="7">
    <source>
        <dbReference type="Pfam" id="PF12340"/>
    </source>
</evidence>
<evidence type="ECO:0000256" key="1">
    <source>
        <dbReference type="ARBA" id="ARBA00000707"/>
    </source>
</evidence>
<dbReference type="Proteomes" id="UP000191285">
    <property type="component" value="Unassembled WGS sequence"/>
</dbReference>
<comment type="caution">
    <text evidence="10">The sequence shown here is derived from an EMBL/GenBank/DDBJ whole genome shotgun (WGS) entry which is preliminary data.</text>
</comment>
<keyword evidence="5" id="KW-0378">Hydrolase</keyword>
<keyword evidence="3" id="KW-0645">Protease</keyword>
<evidence type="ECO:0000256" key="5">
    <source>
        <dbReference type="ARBA" id="ARBA00022801"/>
    </source>
</evidence>
<feature type="domain" description="DUF6606" evidence="9">
    <location>
        <begin position="17"/>
        <end position="286"/>
    </location>
</feature>
<keyword evidence="11" id="KW-1185">Reference proteome</keyword>
<dbReference type="InterPro" id="IPR046541">
    <property type="entry name" value="DUF6606"/>
</dbReference>
<sequence>MTSSSERLSLAESLYFFHHVFLPSKLPQSSDYDPQLENRLLDEIVCALQMFEAYLSGRQLAAARTVISGMSRLRDVIDFNGHLSEAELKKALFNLDTEDAILPIMVHEQNAGMLISSKSDGIHVEAFELSPPCETVIDTLGRVRRTFPGSGIAIDLDIFQDSALQVVMSQTLAKMSHQPAPGTKVKVKKAGQYHDEDRDVTNPMMITEFFTSFLRPLGVDIADRQVNKNTRDEVMWMDSLLPWRRSSLWLFVRVVLHLLFRRCSEPEETDDLYKHIMIFLMGSILEKCHQGLTCETIHLMTAKIGRRLLKLDLTEEPAWIVTIQATLVRTSKRVQVEWQSIQQNERNDIDISTLAIQNLNGDIYCALPQLDQHLEEIRLRAQEPFQGVVGFLPLSRLLEFSPNHLPGNPDFGNDEYLVPNLAAFEGWVESNLDDWLDSRKADVSTCRSITEMMLNYYDFAYPVYSMNPEALSLMILTVIELWIACDKSATHNIHMLRDYDVCIPIGLLYSLVLPLRSQLVRLARVEKYLRDRQERSQYHGSGIFNEFGTEHCFSVRYFNQSKAMQSVYEAITKRASETRAQKRAELHQKQENYKNLMNMASQTACKYDDVLVGQNGFHESRHSPRCQRCQLKSNADSISIAVHEWPLSSCELKAKSTIFELRPPESFSYWRDCTIILLLDVLQMNYKTTQKPRATYYPHTYSGLSEFTSPALNDSRVGILSENKPHTGTHRRNKVITSVTQDEICVNNGLNFRYFDNVQSTFVVKLINTYNVPRACMYKLPESSSTLQRFLFKPAEDSDGPPPNTVIASQGCAPLGMGLAEYRALSTLPLGSRIQWQNIMIQLFAPSVDFKKIETAIFILQIINQTGPSHRDSLSRQGHRVLEDYKFTARLLSGIESAAGRMEENWEMAQGLCALVFLAQRVHALSPSSTIQKFCLECLKYLREISFRWLNTVTDQANRELEEQNKSSLIGKAVHIAFVCIETFNIQVLDEIFQDPLNVSIFIQCSMAIRDSWRASSNDSDQLIQILYHRWRALTYRSHRTLANRIVNHKSPGLNMAIEGVWSAFPKGAIWTRIDTRIEHWLVACAPNRPDYSLGMFIHFNLLTGEFLVNGLPMSRLPTHYEHHQTYSDLFGMSRLEVMPSNVSGLHFSVRKEYIGHIVHLGKRDGLAPSDLSVLAIKDGKNWEFIPRRIFETFFPDDFVQHHCVWYNVDDGYVELRPSNDPWVSSDSNWILRKNPFQKTWCLEKNESYMLNLRSQTVGRIAKILQPIEKHTKLHCVFHTLTSTMSISLPRLQLEFALHPGESASVMSREYPGMLIDQDQSLESLIGFENKLLLIYPNTQDRVLLIPEGRAYSTSVGSQVGNHYKTSIEWQSTTKVHSYTIDEDLGRIIDNGSLQSKLFLAYLHALTSFCLPDPLTRKTGTEQALTILRSASMRSLDKLQPENCTILADIAALAPTRTYYPANEKVMQSVKWRWDLSSLSQHSAFYTEVEAIFDQDRRMRVFYPERKLEHPELLRMSKSLLKRDLVRSSSFRVSGFGAEEHTTQYDKVYIGRSRSSKPSQVFSLCKMIYDGMPRTQEASAEHTVSKVWEMFTKFDRIEGYDHGIDSVSLKYDATFLLDPEPLVVGNWFGIYRLVSTRALNEFQFATWLSTMAFSERIDYLVLELIASFWIDSRYASCSPPTEPMFLPDQGCKIDLTILRSKVQSRPISQTPQGNLKISPHETYGKFAKRISHDYQTNISLATKDLVNHLKKQWPCRLPSLPGANTTRSFKFEDYISMDETMTAVREQFTIWSTNIDLHGYLHRLAVIFTNQPARHIRYVPPPTLPMPRPTSRKSGFLRFDDLIRMPLILDDMKKPVMQDALCINAVGQIPLLQLAMLVKSLRSQAKTLYEGWYVEKLQQSVMSLQNRTEKSSIKLESEGPKLEDIVMKYLSSCQEYHDELRNVLMLHLISPRWKAGSLGPRKIVALKLIGVLSDLNHLPRISPCLILEQLARHRWSELDRFWKDTILMYGESVTILQRARRMASLLDQPEELMKELQNPGHTNWDPFEFPESLLLEIENGILIREVQEQIAQVMRCPTPGKNIVMQLNMGEGKSSVILPIVASAMANGSCLIRVVVMKPQSRQMFHMLVSKIGSLLNRRVYHMPISRYLKLSVTDAREIERMCRECMLEGGVLLVQPEHILSLKLMCLESFISGKPDVGKALLRVLHFFDTYSCDIVDESDESFNTKFELIYTMGAQSPVDFSPQRWVLIQEVLDLVIKYAPEVQASFPRSIEVDHHAPGAVPRIRILDRHAEEALLRLIARHVCEIGVDSFPIARQPEVVRDAILLYLTKQDPSAEEITAVENQNGSTEGFWTDTTRSSLLLLRGLLARSVLAFCFREKRWRVNFGPDPNRSPPTKLCVPYRAKDNPSLRSEFSHPDVVIILTCLNYYYAGLSDDDLFLAFADLQKADQADIDYQVWISDSPNLPNAYRQIMGVNLEDRYHCIKEIFPALRFSKAVVDYFLGHIVFPREIRAFPQKLSASGWDIGETKSHPMTGFSGTNDSQKSLPLSVHQLDLPEQSHTNALVLQNLLHTKNSVASIPNRDNSSTGISDAQHLLNMVCALDPPIQVILDVGAQILELDNLRVAKRWLEMLPNDGTIKAVIYISDNDEISVVDRTGRVEPLQISPFARQMEACYVFLDEAHTRGIDLKLPLGYRAAVTLGAGMTKDKLAQACMRMRKLGSGHSVTFCVPKEIEYKILDLGKKDKGSSIDKMGVLCWAISQTWAENKRTMPLWAVQGRRFERQSNLWRGFRQRTSLDITSEEAQSFLESEFESLEERYRPNHHHGPDYLKKPSVGETGQLALISERCREFGDTDSTSPSLNEEQEREIAPEIEREREIERPPAADCQIHAIHPDVRSFIVTGLLNRSSMAFQPAFQSLSQTSAASFLSLLELPTRLLVTRDFAQTVQKPNVPRFIFDCFQRPIQWILSSHDSKRTCDSQFIKDMVIISPYEANMLYSEIEKSKYVTLHLYAPRQNRGYPSLDKLDLYTVSKSLMTLRHPESLRIQLNLFAGQLYLNSHTEYKSLCEFLGVASTKTGDGMTVTADGFITRNDKGLVKKFSKSPLPFLRVLISQIRKDCQDIDKTHLGQILTGRLLDPSDFEDRGLVLRLKRPTPLE</sequence>
<dbReference type="PANTHER" id="PTHR13367">
    <property type="entry name" value="UBIQUITIN THIOESTERASE"/>
    <property type="match status" value="1"/>
</dbReference>
<dbReference type="GO" id="GO:0006508">
    <property type="term" value="P:proteolysis"/>
    <property type="evidence" value="ECO:0007669"/>
    <property type="project" value="UniProtKB-KW"/>
</dbReference>
<protein>
    <recommendedName>
        <fullName evidence="2">ubiquitinyl hydrolase 1</fullName>
        <ecNumber evidence="2">3.4.19.12</ecNumber>
    </recommendedName>
</protein>
<comment type="catalytic activity">
    <reaction evidence="1">
        <text>Thiol-dependent hydrolysis of ester, thioester, amide, peptide and isopeptide bonds formed by the C-terminal Gly of ubiquitin (a 76-residue protein attached to proteins as an intracellular targeting signal).</text>
        <dbReference type="EC" id="3.4.19.12"/>
    </reaction>
</comment>
<dbReference type="EMBL" id="MLKD01000002">
    <property type="protein sequence ID" value="OQE29876.1"/>
    <property type="molecule type" value="Genomic_DNA"/>
</dbReference>
<evidence type="ECO:0000256" key="4">
    <source>
        <dbReference type="ARBA" id="ARBA00022786"/>
    </source>
</evidence>
<reference evidence="11" key="1">
    <citation type="journal article" date="2017" name="Nat. Microbiol.">
        <title>Global analysis of biosynthetic gene clusters reveals vast potential of secondary metabolite production in Penicillium species.</title>
        <authorList>
            <person name="Nielsen J.C."/>
            <person name="Grijseels S."/>
            <person name="Prigent S."/>
            <person name="Ji B."/>
            <person name="Dainat J."/>
            <person name="Nielsen K.F."/>
            <person name="Frisvad J.C."/>
            <person name="Workman M."/>
            <person name="Nielsen J."/>
        </authorList>
    </citation>
    <scope>NUCLEOTIDE SEQUENCE [LARGE SCALE GENOMIC DNA]</scope>
    <source>
        <strain evidence="11">IBT 24891</strain>
    </source>
</reference>
<keyword evidence="4" id="KW-0833">Ubl conjugation pathway</keyword>
<dbReference type="STRING" id="303698.A0A1V6TUL8"/>